<dbReference type="AlphaFoldDB" id="G3JEW9"/>
<dbReference type="RefSeq" id="XP_006670045.1">
    <property type="nucleotide sequence ID" value="XM_006669982.1"/>
</dbReference>
<protein>
    <submittedName>
        <fullName evidence="2">Uncharacterized protein</fullName>
    </submittedName>
</protein>
<dbReference type="EMBL" id="JH126401">
    <property type="protein sequence ID" value="EGX93462.1"/>
    <property type="molecule type" value="Genomic_DNA"/>
</dbReference>
<dbReference type="VEuPathDB" id="FungiDB:CCM_04836"/>
<organism evidence="2 3">
    <name type="scientific">Cordyceps militaris (strain CM01)</name>
    <name type="common">Caterpillar fungus</name>
    <dbReference type="NCBI Taxonomy" id="983644"/>
    <lineage>
        <taxon>Eukaryota</taxon>
        <taxon>Fungi</taxon>
        <taxon>Dikarya</taxon>
        <taxon>Ascomycota</taxon>
        <taxon>Pezizomycotina</taxon>
        <taxon>Sordariomycetes</taxon>
        <taxon>Hypocreomycetidae</taxon>
        <taxon>Hypocreales</taxon>
        <taxon>Cordycipitaceae</taxon>
        <taxon>Cordyceps</taxon>
    </lineage>
</organism>
<dbReference type="KEGG" id="cmt:CCM_04836"/>
<accession>G3JEW9</accession>
<proteinExistence type="predicted"/>
<gene>
    <name evidence="2" type="ORF">CCM_04836</name>
</gene>
<sequence length="277" mass="30130">MWMPSLLRKLPGGLFINPDTARMPKQGERGGTGQKRYECNSGETRGRPLLPRPRYQRESSPGTTCVAPPLRSPRPSPAGLAGVHCSSWQSSAGSSIQSQDDYLASAGGLPSIGGHVNYNMGSFRPRMRWRKPAGAASHARRKSSRRADSLSPSLLSRSHALGVYGLGRAAFVLATLQRGRTHAQITCQCILVDEGTWDKAFRPVESHVFLREEKGITMKLVHCLSSHLSRHEPQRSDEWHAAALCAIDNSPARCGSASPNSTSSAYTAETRQASSRQ</sequence>
<dbReference type="HOGENOM" id="CLU_1004788_0_0_1"/>
<name>G3JEW9_CORMM</name>
<dbReference type="InParanoid" id="G3JEW9"/>
<dbReference type="Proteomes" id="UP000001610">
    <property type="component" value="Unassembled WGS sequence"/>
</dbReference>
<feature type="compositionally biased region" description="Polar residues" evidence="1">
    <location>
        <begin position="257"/>
        <end position="277"/>
    </location>
</feature>
<feature type="region of interest" description="Disordered" evidence="1">
    <location>
        <begin position="17"/>
        <end position="82"/>
    </location>
</feature>
<dbReference type="GeneID" id="18166857"/>
<feature type="region of interest" description="Disordered" evidence="1">
    <location>
        <begin position="252"/>
        <end position="277"/>
    </location>
</feature>
<evidence type="ECO:0000313" key="3">
    <source>
        <dbReference type="Proteomes" id="UP000001610"/>
    </source>
</evidence>
<feature type="region of interest" description="Disordered" evidence="1">
    <location>
        <begin position="130"/>
        <end position="151"/>
    </location>
</feature>
<keyword evidence="3" id="KW-1185">Reference proteome</keyword>
<evidence type="ECO:0000256" key="1">
    <source>
        <dbReference type="SAM" id="MobiDB-lite"/>
    </source>
</evidence>
<reference evidence="2 3" key="1">
    <citation type="journal article" date="2011" name="Genome Biol.">
        <title>Genome sequence of the insect pathogenic fungus Cordyceps militaris, a valued traditional Chinese medicine.</title>
        <authorList>
            <person name="Zheng P."/>
            <person name="Xia Y."/>
            <person name="Xiao G."/>
            <person name="Xiong C."/>
            <person name="Hu X."/>
            <person name="Zhang S."/>
            <person name="Zheng H."/>
            <person name="Huang Y."/>
            <person name="Zhou Y."/>
            <person name="Wang S."/>
            <person name="Zhao G.P."/>
            <person name="Liu X."/>
            <person name="St Leger R.J."/>
            <person name="Wang C."/>
        </authorList>
    </citation>
    <scope>NUCLEOTIDE SEQUENCE [LARGE SCALE GENOMIC DNA]</scope>
    <source>
        <strain evidence="2 3">CM01</strain>
    </source>
</reference>
<evidence type="ECO:0000313" key="2">
    <source>
        <dbReference type="EMBL" id="EGX93462.1"/>
    </source>
</evidence>